<organism evidence="2">
    <name type="scientific">Opuntia streptacantha</name>
    <name type="common">Prickly pear cactus</name>
    <name type="synonym">Opuntia cardona</name>
    <dbReference type="NCBI Taxonomy" id="393608"/>
    <lineage>
        <taxon>Eukaryota</taxon>
        <taxon>Viridiplantae</taxon>
        <taxon>Streptophyta</taxon>
        <taxon>Embryophyta</taxon>
        <taxon>Tracheophyta</taxon>
        <taxon>Spermatophyta</taxon>
        <taxon>Magnoliopsida</taxon>
        <taxon>eudicotyledons</taxon>
        <taxon>Gunneridae</taxon>
        <taxon>Pentapetalae</taxon>
        <taxon>Caryophyllales</taxon>
        <taxon>Cactineae</taxon>
        <taxon>Cactaceae</taxon>
        <taxon>Opuntioideae</taxon>
        <taxon>Opuntia</taxon>
    </lineage>
</organism>
<reference evidence="2" key="2">
    <citation type="submission" date="2020-07" db="EMBL/GenBank/DDBJ databases">
        <authorList>
            <person name="Vera ALvarez R."/>
            <person name="Arias-Moreno D.M."/>
            <person name="Jimenez-Jacinto V."/>
            <person name="Jimenez-Bremont J.F."/>
            <person name="Swaminathan K."/>
            <person name="Moose S.P."/>
            <person name="Guerrero-Gonzalez M.L."/>
            <person name="Marino-Ramirez L."/>
            <person name="Landsman D."/>
            <person name="Rodriguez-Kessler M."/>
            <person name="Delgado-Sanchez P."/>
        </authorList>
    </citation>
    <scope>NUCLEOTIDE SEQUENCE</scope>
    <source>
        <tissue evidence="2">Cladode</tissue>
    </source>
</reference>
<accession>A0A7C9AKE6</accession>
<dbReference type="PANTHER" id="PTHR37722">
    <property type="entry name" value="OS01G0167700 PROTEIN"/>
    <property type="match status" value="1"/>
</dbReference>
<reference evidence="2" key="1">
    <citation type="journal article" date="2013" name="J. Plant Res.">
        <title>Effect of fungi and light on seed germination of three Opuntia species from semiarid lands of central Mexico.</title>
        <authorList>
            <person name="Delgado-Sanchez P."/>
            <person name="Jimenez-Bremont J.F."/>
            <person name="Guerrero-Gonzalez Mde L."/>
            <person name="Flores J."/>
        </authorList>
    </citation>
    <scope>NUCLEOTIDE SEQUENCE</scope>
    <source>
        <tissue evidence="2">Cladode</tissue>
    </source>
</reference>
<name>A0A7C9AKE6_OPUST</name>
<protein>
    <submittedName>
        <fullName evidence="2">Uncharacterized protein</fullName>
    </submittedName>
</protein>
<sequence>MLQWMGGSRRKVATSRKSTQKRQKQYFEQRKRQHQQYEAAFVEHNVDASATCDHHRGGRSLDILSLLNVSNVTETRRALCDNAIHQPSISKNTPASLNHEASTTGHGEPISARTPSSQHLRTMSSEGTWRNASNVRKTESECLKNASSNQLSILDLIGDDGATTASEGNPAHEAHVAFSIEGLGDIGTKTPMQSPRRPGRRLSGDQSSFTKAFKKPHPFKNFNTMLDDLGMEEFHVTHSSVMGGQIMQKRLVEETEKPSKDDHLDSFSISEDVLYPFSSADHEPLILKNDMQLDKAFWMNSFHKQDRHHNLWNADSSFLDNGGNYDKRLLNWKNGIATDNPYSWRKDSPDLKFEGCNSLLRFQL</sequence>
<proteinExistence type="predicted"/>
<evidence type="ECO:0000313" key="2">
    <source>
        <dbReference type="EMBL" id="MBA4668533.1"/>
    </source>
</evidence>
<feature type="compositionally biased region" description="Polar residues" evidence="1">
    <location>
        <begin position="113"/>
        <end position="135"/>
    </location>
</feature>
<feature type="region of interest" description="Disordered" evidence="1">
    <location>
        <begin position="182"/>
        <end position="214"/>
    </location>
</feature>
<feature type="region of interest" description="Disordered" evidence="1">
    <location>
        <begin position="1"/>
        <end position="32"/>
    </location>
</feature>
<feature type="compositionally biased region" description="Polar residues" evidence="1">
    <location>
        <begin position="88"/>
        <end position="105"/>
    </location>
</feature>
<feature type="compositionally biased region" description="Basic residues" evidence="1">
    <location>
        <begin position="8"/>
        <end position="24"/>
    </location>
</feature>
<evidence type="ECO:0000256" key="1">
    <source>
        <dbReference type="SAM" id="MobiDB-lite"/>
    </source>
</evidence>
<dbReference type="AlphaFoldDB" id="A0A7C9AKE6"/>
<dbReference type="PANTHER" id="PTHR37722:SF2">
    <property type="entry name" value="OS01G0167700 PROTEIN"/>
    <property type="match status" value="1"/>
</dbReference>
<feature type="region of interest" description="Disordered" evidence="1">
    <location>
        <begin position="88"/>
        <end position="135"/>
    </location>
</feature>
<dbReference type="EMBL" id="GISG01240095">
    <property type="protein sequence ID" value="MBA4668533.1"/>
    <property type="molecule type" value="Transcribed_RNA"/>
</dbReference>